<comment type="caution">
    <text evidence="1">The sequence shown here is derived from an EMBL/GenBank/DDBJ whole genome shotgun (WGS) entry which is preliminary data.</text>
</comment>
<dbReference type="EMBL" id="JAEMNX010000034">
    <property type="protein sequence ID" value="MBJ7539884.1"/>
    <property type="molecule type" value="Genomic_DNA"/>
</dbReference>
<dbReference type="RefSeq" id="WP_199470279.1">
    <property type="nucleotide sequence ID" value="NZ_JAEMNX010000034.1"/>
</dbReference>
<dbReference type="Proteomes" id="UP000628710">
    <property type="component" value="Unassembled WGS sequence"/>
</dbReference>
<keyword evidence="2" id="KW-1185">Reference proteome</keyword>
<organism evidence="1 2">
    <name type="scientific">Marinomonas transparens</name>
    <dbReference type="NCBI Taxonomy" id="2795388"/>
    <lineage>
        <taxon>Bacteria</taxon>
        <taxon>Pseudomonadati</taxon>
        <taxon>Pseudomonadota</taxon>
        <taxon>Gammaproteobacteria</taxon>
        <taxon>Oceanospirillales</taxon>
        <taxon>Oceanospirillaceae</taxon>
        <taxon>Marinomonas</taxon>
    </lineage>
</organism>
<evidence type="ECO:0000313" key="1">
    <source>
        <dbReference type="EMBL" id="MBJ7539884.1"/>
    </source>
</evidence>
<accession>A0A934JZB5</accession>
<sequence>MSTVAALSRALGVSDRTVRNHIKDGYALVFLGSGKIDVEKSVHSYVKFQSEMLRQMKANQGRAIVGSSGNTKPLKTYEDWKREKEKQGAIKLRLQNQRDAGELIPVDAMFELYNSPLSAVKNKLLDLSNQIQKRVSLTPKEVALVDDVIRDALARLDGKGLDELLPLITEIIERHSKYHRSSDDDADHTVGEE</sequence>
<gene>
    <name evidence="1" type="ORF">I8J31_19610</name>
</gene>
<dbReference type="AlphaFoldDB" id="A0A934JZB5"/>
<name>A0A934JZB5_9GAMM</name>
<proteinExistence type="predicted"/>
<evidence type="ECO:0000313" key="2">
    <source>
        <dbReference type="Proteomes" id="UP000628710"/>
    </source>
</evidence>
<reference evidence="1" key="1">
    <citation type="submission" date="2020-12" db="EMBL/GenBank/DDBJ databases">
        <title>Marinomonas arctica sp. nov., a psychrotolerant bacterium isolated from the Arctic.</title>
        <authorList>
            <person name="Zhang Y."/>
        </authorList>
    </citation>
    <scope>NUCLEOTIDE SEQUENCE</scope>
    <source>
        <strain evidence="1">C1424</strain>
    </source>
</reference>
<protein>
    <submittedName>
        <fullName evidence="1">Uncharacterized protein</fullName>
    </submittedName>
</protein>